<dbReference type="PANTHER" id="PTHR24023:SF1082">
    <property type="entry name" value="COLLAGEN TRIPLE HELIX REPEAT"/>
    <property type="match status" value="1"/>
</dbReference>
<comment type="subcellular location">
    <subcellularLocation>
        <location evidence="1">Secreted</location>
        <location evidence="1">Extracellular space</location>
        <location evidence="1">Extracellular matrix</location>
    </subcellularLocation>
</comment>
<dbReference type="InterPro" id="IPR011936">
    <property type="entry name" value="Myxo_disulph_rpt"/>
</dbReference>
<evidence type="ECO:0000256" key="2">
    <source>
        <dbReference type="ARBA" id="ARBA00022530"/>
    </source>
</evidence>
<dbReference type="InterPro" id="IPR008160">
    <property type="entry name" value="Collagen"/>
</dbReference>
<accession>A0A3B3S6G3</accession>
<feature type="region of interest" description="Disordered" evidence="6">
    <location>
        <begin position="67"/>
        <end position="278"/>
    </location>
</feature>
<keyword evidence="2" id="KW-0964">Secreted</keyword>
<dbReference type="GO" id="GO:0031012">
    <property type="term" value="C:extracellular matrix"/>
    <property type="evidence" value="ECO:0007669"/>
    <property type="project" value="TreeGrafter"/>
</dbReference>
<keyword evidence="4" id="KW-0677">Repeat</keyword>
<dbReference type="GeneID" id="111839007"/>
<keyword evidence="8" id="KW-1185">Reference proteome</keyword>
<feature type="compositionally biased region" description="Basic and acidic residues" evidence="6">
    <location>
        <begin position="190"/>
        <end position="202"/>
    </location>
</feature>
<protein>
    <submittedName>
        <fullName evidence="7">Collagen like tail subunit of asymmetric acetylcholinesterase</fullName>
    </submittedName>
</protein>
<reference evidence="7" key="1">
    <citation type="submission" date="2025-08" db="UniProtKB">
        <authorList>
            <consortium name="Ensembl"/>
        </authorList>
    </citation>
    <scope>IDENTIFICATION</scope>
</reference>
<dbReference type="GeneTree" id="ENSGT00940000157248"/>
<dbReference type="GO" id="GO:0005615">
    <property type="term" value="C:extracellular space"/>
    <property type="evidence" value="ECO:0007669"/>
    <property type="project" value="TreeGrafter"/>
</dbReference>
<dbReference type="Ensembl" id="ENSPKIT00000007091.1">
    <property type="protein sequence ID" value="ENSPKIP00000026337.1"/>
    <property type="gene ID" value="ENSPKIG00000008863.1"/>
</dbReference>
<evidence type="ECO:0000256" key="5">
    <source>
        <dbReference type="ARBA" id="ARBA00023157"/>
    </source>
</evidence>
<evidence type="ECO:0000256" key="4">
    <source>
        <dbReference type="ARBA" id="ARBA00022737"/>
    </source>
</evidence>
<feature type="compositionally biased region" description="Low complexity" evidence="6">
    <location>
        <begin position="142"/>
        <end position="154"/>
    </location>
</feature>
<evidence type="ECO:0000256" key="1">
    <source>
        <dbReference type="ARBA" id="ARBA00004498"/>
    </source>
</evidence>
<evidence type="ECO:0000256" key="6">
    <source>
        <dbReference type="SAM" id="MobiDB-lite"/>
    </source>
</evidence>
<evidence type="ECO:0000256" key="3">
    <source>
        <dbReference type="ARBA" id="ARBA00022729"/>
    </source>
</evidence>
<name>A0A3B3S6G3_9TELE</name>
<evidence type="ECO:0000313" key="7">
    <source>
        <dbReference type="Ensembl" id="ENSPKIP00000026337.1"/>
    </source>
</evidence>
<dbReference type="STRING" id="1676925.ENSPKIP00000026337"/>
<dbReference type="RefSeq" id="XP_023658303.1">
    <property type="nucleotide sequence ID" value="XM_023802535.2"/>
</dbReference>
<dbReference type="NCBIfam" id="TIGR02232">
    <property type="entry name" value="myxo_disulf_rpt"/>
    <property type="match status" value="1"/>
</dbReference>
<dbReference type="Pfam" id="PF13948">
    <property type="entry name" value="DUF4215"/>
    <property type="match status" value="1"/>
</dbReference>
<dbReference type="InterPro" id="IPR050149">
    <property type="entry name" value="Collagen_superfamily"/>
</dbReference>
<keyword evidence="3" id="KW-0732">Signal</keyword>
<dbReference type="Proteomes" id="UP000261540">
    <property type="component" value="Unplaced"/>
</dbReference>
<dbReference type="AlphaFoldDB" id="A0A3B3S6G3"/>
<keyword evidence="5" id="KW-1015">Disulfide bond</keyword>
<dbReference type="Pfam" id="PF01391">
    <property type="entry name" value="Collagen"/>
    <property type="match status" value="1"/>
</dbReference>
<proteinExistence type="predicted"/>
<evidence type="ECO:0000313" key="8">
    <source>
        <dbReference type="Proteomes" id="UP000261540"/>
    </source>
</evidence>
<sequence length="465" mass="48615">MSTALPPSIFSVMLGLRIQLLLCCMLSQFWAMGSFLSTPAVYRTPEHKTKFNLCCLLTPPPPPMFPPPSALWEQYSPIKPPPTEEGSRTASEPEGQKPDVCVPGAPGPSGPAGPQGPNGIPGVNGPKGDKGEIGRPGKKGHTGPPGLPGLQGAPGWPGPYGPKGEKGDSGLMGMPGARGPVGPKGMPGYKGEKGSRGERGEPGAKGFKGAMGFPGMLGEKGEMGPQGEPGVTGNRGSTGRPGKRGKQGTKGDPGVLGPMGPIGHPGPSGPPGAPGLPASGVFVVGQKGEKGLPGSPGRCSCNAPMSVNSPPHDEQAHVGNYDKVPMIFVVNNEEELHHLDTRNAIAFRKDQRSLYFKDVGGWKPIQLSPFQSMDNTPGVEGVCGDRIVQTHNGEECDDGNKVVTDGCIRCKLAYCGDGYRHEGVEECDGKDFGYQTCKVYLPGSYGQLRCTEKCFIDSTNCKYFT</sequence>
<keyword evidence="2" id="KW-0272">Extracellular matrix</keyword>
<dbReference type="PANTHER" id="PTHR24023">
    <property type="entry name" value="COLLAGEN ALPHA"/>
    <property type="match status" value="1"/>
</dbReference>
<reference evidence="7" key="2">
    <citation type="submission" date="2025-09" db="UniProtKB">
        <authorList>
            <consortium name="Ensembl"/>
        </authorList>
    </citation>
    <scope>IDENTIFICATION</scope>
</reference>
<organism evidence="7 8">
    <name type="scientific">Paramormyrops kingsleyae</name>
    <dbReference type="NCBI Taxonomy" id="1676925"/>
    <lineage>
        <taxon>Eukaryota</taxon>
        <taxon>Metazoa</taxon>
        <taxon>Chordata</taxon>
        <taxon>Craniata</taxon>
        <taxon>Vertebrata</taxon>
        <taxon>Euteleostomi</taxon>
        <taxon>Actinopterygii</taxon>
        <taxon>Neopterygii</taxon>
        <taxon>Teleostei</taxon>
        <taxon>Osteoglossocephala</taxon>
        <taxon>Osteoglossomorpha</taxon>
        <taxon>Osteoglossiformes</taxon>
        <taxon>Mormyridae</taxon>
        <taxon>Paramormyrops</taxon>
    </lineage>
</organism>